<proteinExistence type="inferred from homology"/>
<evidence type="ECO:0000256" key="2">
    <source>
        <dbReference type="ARBA" id="ARBA00022723"/>
    </source>
</evidence>
<comment type="function">
    <text evidence="6">Putative transcription activator involved in regulating light control of development.</text>
</comment>
<evidence type="ECO:0000256" key="1">
    <source>
        <dbReference type="ARBA" id="ARBA00005889"/>
    </source>
</evidence>
<keyword evidence="3 5" id="KW-0863">Zinc-finger</keyword>
<comment type="subcellular location">
    <subcellularLocation>
        <location evidence="6">Nucleus</location>
    </subcellularLocation>
</comment>
<dbReference type="InterPro" id="IPR031052">
    <property type="entry name" value="FHY3/FAR1"/>
</dbReference>
<evidence type="ECO:0000256" key="4">
    <source>
        <dbReference type="ARBA" id="ARBA00022833"/>
    </source>
</evidence>
<dbReference type="PANTHER" id="PTHR31669:SF282">
    <property type="entry name" value="PROTEIN FAR1-RELATED SEQUENCE"/>
    <property type="match status" value="1"/>
</dbReference>
<dbReference type="GO" id="GO:0006355">
    <property type="term" value="P:regulation of DNA-templated transcription"/>
    <property type="evidence" value="ECO:0007669"/>
    <property type="project" value="UniProtKB-UniRule"/>
</dbReference>
<keyword evidence="4 6" id="KW-0862">Zinc</keyword>
<reference evidence="9" key="1">
    <citation type="submission" date="2020-08" db="EMBL/GenBank/DDBJ databases">
        <title>Plant Genome Project.</title>
        <authorList>
            <person name="Zhang R.-G."/>
        </authorList>
    </citation>
    <scope>NUCLEOTIDE SEQUENCE</scope>
    <source>
        <strain evidence="9">WSP0</strain>
        <tissue evidence="9">Leaf</tissue>
    </source>
</reference>
<dbReference type="InterPro" id="IPR004330">
    <property type="entry name" value="FAR1_DNA_bnd_dom"/>
</dbReference>
<comment type="similarity">
    <text evidence="1 6">Belongs to the FHY3/FAR1 family.</text>
</comment>
<organism evidence="9 10">
    <name type="scientific">Rhododendron griersonianum</name>
    <dbReference type="NCBI Taxonomy" id="479676"/>
    <lineage>
        <taxon>Eukaryota</taxon>
        <taxon>Viridiplantae</taxon>
        <taxon>Streptophyta</taxon>
        <taxon>Embryophyta</taxon>
        <taxon>Tracheophyta</taxon>
        <taxon>Spermatophyta</taxon>
        <taxon>Magnoliopsida</taxon>
        <taxon>eudicotyledons</taxon>
        <taxon>Gunneridae</taxon>
        <taxon>Pentapetalae</taxon>
        <taxon>asterids</taxon>
        <taxon>Ericales</taxon>
        <taxon>Ericaceae</taxon>
        <taxon>Ericoideae</taxon>
        <taxon>Rhodoreae</taxon>
        <taxon>Rhododendron</taxon>
    </lineage>
</organism>
<dbReference type="SMART" id="SM00575">
    <property type="entry name" value="ZnF_PMZ"/>
    <property type="match status" value="1"/>
</dbReference>
<name>A0AAV6L6T9_9ERIC</name>
<dbReference type="PANTHER" id="PTHR31669">
    <property type="entry name" value="PROTEIN FAR1-RELATED SEQUENCE 10-RELATED"/>
    <property type="match status" value="1"/>
</dbReference>
<evidence type="ECO:0000313" key="10">
    <source>
        <dbReference type="Proteomes" id="UP000823749"/>
    </source>
</evidence>
<evidence type="ECO:0000259" key="8">
    <source>
        <dbReference type="PROSITE" id="PS50966"/>
    </source>
</evidence>
<keyword evidence="10" id="KW-1185">Reference proteome</keyword>
<dbReference type="GO" id="GO:0005634">
    <property type="term" value="C:nucleus"/>
    <property type="evidence" value="ECO:0007669"/>
    <property type="project" value="UniProtKB-SubCell"/>
</dbReference>
<dbReference type="EMBL" id="JACTNZ010000002">
    <property type="protein sequence ID" value="KAG5560783.1"/>
    <property type="molecule type" value="Genomic_DNA"/>
</dbReference>
<dbReference type="InterPro" id="IPR006564">
    <property type="entry name" value="Znf_PMZ"/>
</dbReference>
<dbReference type="GO" id="GO:0008270">
    <property type="term" value="F:zinc ion binding"/>
    <property type="evidence" value="ECO:0007669"/>
    <property type="project" value="UniProtKB-UniRule"/>
</dbReference>
<evidence type="ECO:0000256" key="7">
    <source>
        <dbReference type="SAM" id="MobiDB-lite"/>
    </source>
</evidence>
<dbReference type="AlphaFoldDB" id="A0AAV6L6T9"/>
<dbReference type="InterPro" id="IPR007527">
    <property type="entry name" value="Znf_SWIM"/>
</dbReference>
<dbReference type="PROSITE" id="PS50966">
    <property type="entry name" value="ZF_SWIM"/>
    <property type="match status" value="1"/>
</dbReference>
<evidence type="ECO:0000256" key="6">
    <source>
        <dbReference type="RuleBase" id="RU367018"/>
    </source>
</evidence>
<accession>A0AAV6L6T9</accession>
<sequence length="483" mass="55165">MAMDQTPRSNQEKDGFLTTQKACFELKIGMKVNSDKEAYDMYNGYAFDMGFSIRRDDLSYKRGTKEVIRRTIVCSKEGFREFSDHSEEKKCNRLDSRCGCRARVIFTVENGVYEISQLVAEHNHPLIESDQRHLLSQRSESTNNVFQHMACKTLALTEFVDHYGKNAEKMREAEVIKDFKCANGNPCISSRDCAILKHACKVYTHKMFGKFQDEFTQTTSISVLRCVPNGAFQTYTTRRQGGNREYIVEFNPVDRSISCCCKRFESLGLFCRHALRVLNLNDVNEIPEQYILKRWKKDAKQGYGMMERHANLAQDKCGSSAKTLRLNRLMRKSLALMNLCANSEESTKIAERNMDRTFEEVRIYNASLCGDTSDVADTSIPVSNVLVMDPLRRRQKGQTNGRMKGALEKRRKRKTSENVNDSNPTADFLLPSNVMQPPRFATPNDLLSEYPHGYFTSMIQSCLSDSGVEGMQTSPNIYSLGED</sequence>
<evidence type="ECO:0000256" key="3">
    <source>
        <dbReference type="ARBA" id="ARBA00022771"/>
    </source>
</evidence>
<feature type="domain" description="SWIM-type" evidence="8">
    <location>
        <begin position="246"/>
        <end position="282"/>
    </location>
</feature>
<feature type="region of interest" description="Disordered" evidence="7">
    <location>
        <begin position="396"/>
        <end position="434"/>
    </location>
</feature>
<comment type="caution">
    <text evidence="9">The sequence shown here is derived from an EMBL/GenBank/DDBJ whole genome shotgun (WGS) entry which is preliminary data.</text>
</comment>
<evidence type="ECO:0000256" key="5">
    <source>
        <dbReference type="PROSITE-ProRule" id="PRU00325"/>
    </source>
</evidence>
<dbReference type="Proteomes" id="UP000823749">
    <property type="component" value="Chromosome 2"/>
</dbReference>
<keyword evidence="2 6" id="KW-0479">Metal-binding</keyword>
<evidence type="ECO:0000313" key="9">
    <source>
        <dbReference type="EMBL" id="KAG5560783.1"/>
    </source>
</evidence>
<gene>
    <name evidence="9" type="ORF">RHGRI_003959</name>
</gene>
<protein>
    <recommendedName>
        <fullName evidence="6">Protein FAR1-RELATED SEQUENCE</fullName>
    </recommendedName>
</protein>
<keyword evidence="6" id="KW-0539">Nucleus</keyword>
<dbReference type="Pfam" id="PF03101">
    <property type="entry name" value="FAR1"/>
    <property type="match status" value="1"/>
</dbReference>
<dbReference type="Pfam" id="PF04434">
    <property type="entry name" value="SWIM"/>
    <property type="match status" value="1"/>
</dbReference>